<dbReference type="SUPFAM" id="SSF53448">
    <property type="entry name" value="Nucleotide-diphospho-sugar transferases"/>
    <property type="match status" value="1"/>
</dbReference>
<sequence length="306" mass="35677">MGTACIANGTRDKRHAVVTTLRSPEYMMGLRELKCTLERTNPGLQLVILGAAGDFQPDDPLVEEIKQLGEYRLEEDLRFPNSLEERFSLNWIKLRLWRWEEYDALIILDVDVLVLGDLTHLFHLATNFAWTRNNGPDAWDLNKGGLIMMRPCMKTYEAMMRIIAEHPQLQFVESYAEQDFLSWYFRYTAYDLPTRYNLNFRWLNMDGRGPGGAEPILIHFADPDSKERLFNATQADPLWSAYLCYQPQHPELDAARAQYARPEHVEAQRSELLAHQEQRLRVHSTARSAHLPDRHRHARPAQDMQE</sequence>
<organism evidence="2 3">
    <name type="scientific">Coccomyxa viridis</name>
    <dbReference type="NCBI Taxonomy" id="1274662"/>
    <lineage>
        <taxon>Eukaryota</taxon>
        <taxon>Viridiplantae</taxon>
        <taxon>Chlorophyta</taxon>
        <taxon>core chlorophytes</taxon>
        <taxon>Trebouxiophyceae</taxon>
        <taxon>Trebouxiophyceae incertae sedis</taxon>
        <taxon>Coccomyxaceae</taxon>
        <taxon>Coccomyxa</taxon>
    </lineage>
</organism>
<comment type="caution">
    <text evidence="2">The sequence shown here is derived from an EMBL/GenBank/DDBJ whole genome shotgun (WGS) entry which is preliminary data.</text>
</comment>
<dbReference type="EMBL" id="CAXHTA020000017">
    <property type="protein sequence ID" value="CAL5227993.1"/>
    <property type="molecule type" value="Genomic_DNA"/>
</dbReference>
<feature type="region of interest" description="Disordered" evidence="1">
    <location>
        <begin position="283"/>
        <end position="306"/>
    </location>
</feature>
<dbReference type="PANTHER" id="PTHR11183">
    <property type="entry name" value="GLYCOGENIN SUBFAMILY MEMBER"/>
    <property type="match status" value="1"/>
</dbReference>
<keyword evidence="3" id="KW-1185">Reference proteome</keyword>
<proteinExistence type="predicted"/>
<dbReference type="Proteomes" id="UP001497392">
    <property type="component" value="Unassembled WGS sequence"/>
</dbReference>
<gene>
    <name evidence="2" type="primary">g11047</name>
    <name evidence="2" type="ORF">VP750_LOCUS9899</name>
</gene>
<evidence type="ECO:0000313" key="3">
    <source>
        <dbReference type="Proteomes" id="UP001497392"/>
    </source>
</evidence>
<dbReference type="InterPro" id="IPR029044">
    <property type="entry name" value="Nucleotide-diphossugar_trans"/>
</dbReference>
<protein>
    <submittedName>
        <fullName evidence="2">G11047 protein</fullName>
    </submittedName>
</protein>
<reference evidence="2 3" key="1">
    <citation type="submission" date="2024-06" db="EMBL/GenBank/DDBJ databases">
        <authorList>
            <person name="Kraege A."/>
            <person name="Thomma B."/>
        </authorList>
    </citation>
    <scope>NUCLEOTIDE SEQUENCE [LARGE SCALE GENOMIC DNA]</scope>
</reference>
<dbReference type="InterPro" id="IPR050587">
    <property type="entry name" value="GNT1/Glycosyltrans_8"/>
</dbReference>
<name>A0ABP1GCU2_9CHLO</name>
<dbReference type="Gene3D" id="3.90.550.10">
    <property type="entry name" value="Spore Coat Polysaccharide Biosynthesis Protein SpsA, Chain A"/>
    <property type="match status" value="1"/>
</dbReference>
<evidence type="ECO:0000256" key="1">
    <source>
        <dbReference type="SAM" id="MobiDB-lite"/>
    </source>
</evidence>
<accession>A0ABP1GCU2</accession>
<evidence type="ECO:0000313" key="2">
    <source>
        <dbReference type="EMBL" id="CAL5227993.1"/>
    </source>
</evidence>